<comment type="caution">
    <text evidence="1">The sequence shown here is derived from an EMBL/GenBank/DDBJ whole genome shotgun (WGS) entry which is preliminary data.</text>
</comment>
<dbReference type="EMBL" id="CM042042">
    <property type="protein sequence ID" value="KAI3704954.1"/>
    <property type="molecule type" value="Genomic_DNA"/>
</dbReference>
<organism evidence="1 2">
    <name type="scientific">Smallanthus sonchifolius</name>
    <dbReference type="NCBI Taxonomy" id="185202"/>
    <lineage>
        <taxon>Eukaryota</taxon>
        <taxon>Viridiplantae</taxon>
        <taxon>Streptophyta</taxon>
        <taxon>Embryophyta</taxon>
        <taxon>Tracheophyta</taxon>
        <taxon>Spermatophyta</taxon>
        <taxon>Magnoliopsida</taxon>
        <taxon>eudicotyledons</taxon>
        <taxon>Gunneridae</taxon>
        <taxon>Pentapetalae</taxon>
        <taxon>asterids</taxon>
        <taxon>campanulids</taxon>
        <taxon>Asterales</taxon>
        <taxon>Asteraceae</taxon>
        <taxon>Asteroideae</taxon>
        <taxon>Heliantheae alliance</taxon>
        <taxon>Millerieae</taxon>
        <taxon>Smallanthus</taxon>
    </lineage>
</organism>
<accession>A0ACB9A403</accession>
<name>A0ACB9A403_9ASTR</name>
<keyword evidence="2" id="KW-1185">Reference proteome</keyword>
<evidence type="ECO:0000313" key="1">
    <source>
        <dbReference type="EMBL" id="KAI3704954.1"/>
    </source>
</evidence>
<sequence>MSKALSPALRPLDLEDNKLAQYESSSFPTTIKKYKFWRARFSKKSVHLIPLILFFCAIVLWFFSNPMINTHIDNDFVAALWEVLQRDDHEESCPRWKVRCAEVEGEMTRNGVLRGIAIPIHKERKATAHPKLKEMVLWVA</sequence>
<dbReference type="Proteomes" id="UP001056120">
    <property type="component" value="Linkage Group LG25"/>
</dbReference>
<reference evidence="2" key="1">
    <citation type="journal article" date="2022" name="Mol. Ecol. Resour.">
        <title>The genomes of chicory, endive, great burdock and yacon provide insights into Asteraceae palaeo-polyploidization history and plant inulin production.</title>
        <authorList>
            <person name="Fan W."/>
            <person name="Wang S."/>
            <person name="Wang H."/>
            <person name="Wang A."/>
            <person name="Jiang F."/>
            <person name="Liu H."/>
            <person name="Zhao H."/>
            <person name="Xu D."/>
            <person name="Zhang Y."/>
        </authorList>
    </citation>
    <scope>NUCLEOTIDE SEQUENCE [LARGE SCALE GENOMIC DNA]</scope>
    <source>
        <strain evidence="2">cv. Yunnan</strain>
    </source>
</reference>
<protein>
    <submittedName>
        <fullName evidence="1">Uncharacterized protein</fullName>
    </submittedName>
</protein>
<proteinExistence type="predicted"/>
<gene>
    <name evidence="1" type="ORF">L1987_75184</name>
</gene>
<evidence type="ECO:0000313" key="2">
    <source>
        <dbReference type="Proteomes" id="UP001056120"/>
    </source>
</evidence>
<reference evidence="1 2" key="2">
    <citation type="journal article" date="2022" name="Mol. Ecol. Resour.">
        <title>The genomes of chicory, endive, great burdock and yacon provide insights into Asteraceae paleo-polyploidization history and plant inulin production.</title>
        <authorList>
            <person name="Fan W."/>
            <person name="Wang S."/>
            <person name="Wang H."/>
            <person name="Wang A."/>
            <person name="Jiang F."/>
            <person name="Liu H."/>
            <person name="Zhao H."/>
            <person name="Xu D."/>
            <person name="Zhang Y."/>
        </authorList>
    </citation>
    <scope>NUCLEOTIDE SEQUENCE [LARGE SCALE GENOMIC DNA]</scope>
    <source>
        <strain evidence="2">cv. Yunnan</strain>
        <tissue evidence="1">Leaves</tissue>
    </source>
</reference>